<feature type="region of interest" description="Disordered" evidence="1">
    <location>
        <begin position="94"/>
        <end position="197"/>
    </location>
</feature>
<dbReference type="VEuPathDB" id="ToxoDB:CSUI_007481"/>
<dbReference type="OrthoDB" id="328655at2759"/>
<accession>A0A2C6KQU3</accession>
<feature type="compositionally biased region" description="Low complexity" evidence="1">
    <location>
        <begin position="144"/>
        <end position="153"/>
    </location>
</feature>
<reference evidence="2 3" key="1">
    <citation type="journal article" date="2017" name="Int. J. Parasitol.">
        <title>The genome of the protozoan parasite Cystoisospora suis and a reverse vaccinology approach to identify vaccine candidates.</title>
        <authorList>
            <person name="Palmieri N."/>
            <person name="Shrestha A."/>
            <person name="Ruttkowski B."/>
            <person name="Beck T."/>
            <person name="Vogl C."/>
            <person name="Tomley F."/>
            <person name="Blake D.P."/>
            <person name="Joachim A."/>
        </authorList>
    </citation>
    <scope>NUCLEOTIDE SEQUENCE [LARGE SCALE GENOMIC DNA]</scope>
    <source>
        <strain evidence="2 3">Wien I</strain>
    </source>
</reference>
<feature type="compositionally biased region" description="Basic and acidic residues" evidence="1">
    <location>
        <begin position="118"/>
        <end position="127"/>
    </location>
</feature>
<dbReference type="EMBL" id="MIGC01003948">
    <property type="protein sequence ID" value="PHJ18686.1"/>
    <property type="molecule type" value="Genomic_DNA"/>
</dbReference>
<sequence length="197" mass="22456">MQGYDYEDWSKRPTKTSKFGSILAHDNSGPDSWTTESRFEYRNPVQRRDALIETGQWPYGREEEVCGKINGRRVRGGREEFLYLHPMPVHVSPTHEEDYLRSIEPRPPHEAVPPYMLPREEEEKEPHFTSPYASEDIVDRQPPSSSENSSSSSHLPPREIPSASSSPPHHPYAYPSPYGSELHAPSASPNVRFAEKG</sequence>
<feature type="compositionally biased region" description="Low complexity" evidence="1">
    <location>
        <begin position="161"/>
        <end position="178"/>
    </location>
</feature>
<keyword evidence="3" id="KW-1185">Reference proteome</keyword>
<dbReference type="GeneID" id="94430837"/>
<evidence type="ECO:0000256" key="1">
    <source>
        <dbReference type="SAM" id="MobiDB-lite"/>
    </source>
</evidence>
<organism evidence="2 3">
    <name type="scientific">Cystoisospora suis</name>
    <dbReference type="NCBI Taxonomy" id="483139"/>
    <lineage>
        <taxon>Eukaryota</taxon>
        <taxon>Sar</taxon>
        <taxon>Alveolata</taxon>
        <taxon>Apicomplexa</taxon>
        <taxon>Conoidasida</taxon>
        <taxon>Coccidia</taxon>
        <taxon>Eucoccidiorida</taxon>
        <taxon>Eimeriorina</taxon>
        <taxon>Sarcocystidae</taxon>
        <taxon>Cystoisospora</taxon>
    </lineage>
</organism>
<proteinExistence type="predicted"/>
<evidence type="ECO:0000313" key="3">
    <source>
        <dbReference type="Proteomes" id="UP000221165"/>
    </source>
</evidence>
<name>A0A2C6KQU3_9APIC</name>
<feature type="compositionally biased region" description="Basic and acidic residues" evidence="1">
    <location>
        <begin position="94"/>
        <end position="109"/>
    </location>
</feature>
<feature type="region of interest" description="Disordered" evidence="1">
    <location>
        <begin position="1"/>
        <end position="37"/>
    </location>
</feature>
<dbReference type="RefSeq" id="XP_067920392.1">
    <property type="nucleotide sequence ID" value="XM_068067626.1"/>
</dbReference>
<protein>
    <submittedName>
        <fullName evidence="2">Uncharacterized protein</fullName>
    </submittedName>
</protein>
<evidence type="ECO:0000313" key="2">
    <source>
        <dbReference type="EMBL" id="PHJ18686.1"/>
    </source>
</evidence>
<gene>
    <name evidence="2" type="ORF">CSUI_007481</name>
</gene>
<dbReference type="AlphaFoldDB" id="A0A2C6KQU3"/>
<comment type="caution">
    <text evidence="2">The sequence shown here is derived from an EMBL/GenBank/DDBJ whole genome shotgun (WGS) entry which is preliminary data.</text>
</comment>
<dbReference type="Proteomes" id="UP000221165">
    <property type="component" value="Unassembled WGS sequence"/>
</dbReference>